<dbReference type="EMBL" id="CP029752">
    <property type="protein sequence ID" value="QFG76667.1"/>
    <property type="molecule type" value="Genomic_DNA"/>
</dbReference>
<protein>
    <recommendedName>
        <fullName evidence="1">ABC-type transport auxiliary lipoprotein component domain-containing protein</fullName>
    </recommendedName>
</protein>
<organism evidence="2">
    <name type="scientific">Raoultella planticola</name>
    <name type="common">Klebsiella planticola</name>
    <dbReference type="NCBI Taxonomy" id="575"/>
    <lineage>
        <taxon>Bacteria</taxon>
        <taxon>Pseudomonadati</taxon>
        <taxon>Pseudomonadota</taxon>
        <taxon>Gammaproteobacteria</taxon>
        <taxon>Enterobacterales</taxon>
        <taxon>Enterobacteriaceae</taxon>
        <taxon>Klebsiella/Raoultella group</taxon>
        <taxon>Raoultella</taxon>
    </lineage>
</organism>
<dbReference type="Pfam" id="PF03886">
    <property type="entry name" value="ABC_trans_aux"/>
    <property type="match status" value="1"/>
</dbReference>
<accession>A0A5P6A9R6</accession>
<name>A0A5P6A9R6_RAOPL</name>
<dbReference type="SUPFAM" id="SSF159594">
    <property type="entry name" value="XCC0632-like"/>
    <property type="match status" value="1"/>
</dbReference>
<evidence type="ECO:0000313" key="2">
    <source>
        <dbReference type="EMBL" id="QFG76667.1"/>
    </source>
</evidence>
<reference evidence="2" key="1">
    <citation type="submission" date="2018-05" db="EMBL/GenBank/DDBJ databases">
        <title>Bacterial isolates from healthy term breastfed infants carrying antibiotic resistance genes.</title>
        <authorList>
            <person name="Casaburi G."/>
        </authorList>
    </citation>
    <scope>NUCLEOTIDE SEQUENCE [LARGE SCALE GENOMIC DNA]</scope>
    <source>
        <strain evidence="2">7084_4</strain>
    </source>
</reference>
<gene>
    <name evidence="2" type="ORF">DMB90_10290</name>
</gene>
<feature type="domain" description="ABC-type transport auxiliary lipoprotein component" evidence="1">
    <location>
        <begin position="2"/>
        <end position="49"/>
    </location>
</feature>
<sequence>MRIQIQLRRFDLWPGNQVRLDADWSLSTRNGGQRQRLLCQSRFSMSAPADYLQVFPVAQRRLLCSRSRLQTPLHTGTLLSQPVVHNKITM</sequence>
<evidence type="ECO:0000259" key="1">
    <source>
        <dbReference type="Pfam" id="PF03886"/>
    </source>
</evidence>
<dbReference type="AlphaFoldDB" id="A0A5P6A9R6"/>
<dbReference type="InterPro" id="IPR005586">
    <property type="entry name" value="ABC_trans_aux"/>
</dbReference>
<proteinExistence type="predicted"/>
<dbReference type="Gene3D" id="3.40.50.10610">
    <property type="entry name" value="ABC-type transport auxiliary lipoprotein component"/>
    <property type="match status" value="1"/>
</dbReference>